<proteinExistence type="predicted"/>
<evidence type="ECO:0000259" key="2">
    <source>
        <dbReference type="Pfam" id="PF12229"/>
    </source>
</evidence>
<comment type="caution">
    <text evidence="3">The sequence shown here is derived from an EMBL/GenBank/DDBJ whole genome shotgun (WGS) entry which is preliminary data.</text>
</comment>
<dbReference type="Pfam" id="PF04294">
    <property type="entry name" value="VanW"/>
    <property type="match status" value="1"/>
</dbReference>
<evidence type="ECO:0000256" key="1">
    <source>
        <dbReference type="SAM" id="MobiDB-lite"/>
    </source>
</evidence>
<dbReference type="Proteomes" id="UP001500218">
    <property type="component" value="Unassembled WGS sequence"/>
</dbReference>
<accession>A0ABP4YJ16</accession>
<sequence length="632" mass="66935">MTPADWCMSVVTEPTSHRDLPTDADQPTVPIPADDQPTVMMRAVEEPTRLIPAVDGAERPTAEIPAVRPRGAHTPAGGGRRILGLPRPAFAGVAALAGLAVVGGALTALDAKDQVPMHTRVLGIDIGGRSEKDATRELVNGLGDRVQSPLTVRIGDQTTTVDPQRVGLTLDVEATVARAADSAPNPIKLIFGRDVAPVVSVDAEKLADAVAPTATKAGHAMTLPKITFSGLTPKATYPVAGEGVTQDAAAAAVTSGWLRQAEIVMPLTVITPKTSAADVDHLLAEVAEPAVAAPVTVNTDRGSFTVSRQAIAKSLVLKSDKYGLITPKVSEPKLRAALADELAGVEIQPQDASVRLADGTVKIMASQGGELVDTEQLAKDLLTILGQESGRSVAAAVEAVAAKTTESDLAALGIKEQVSTFTTHFSGGEDRNRNIIQVAKEVDGAVVKPGETFSLNGYTGERSYAQGYIDAPVILDGKLVKAVGGGISQFTTTLFNASYYAGLEDVFHKPHSYYISRYPSVIESTIYYPTLDMKFRNNTPYGVLIDTSTTSDSVTVTMWSTKVYDSVTTEWGPRRDVTQAKTVHLKDAGCVPAVGGIGFAQDAWRVMKSDGREVAREKFSWRYDAEPHFVCD</sequence>
<name>A0ABP4YJ16_9ACTN</name>
<organism evidence="3 4">
    <name type="scientific">Luedemannella flava</name>
    <dbReference type="NCBI Taxonomy" id="349316"/>
    <lineage>
        <taxon>Bacteria</taxon>
        <taxon>Bacillati</taxon>
        <taxon>Actinomycetota</taxon>
        <taxon>Actinomycetes</taxon>
        <taxon>Micromonosporales</taxon>
        <taxon>Micromonosporaceae</taxon>
        <taxon>Luedemannella</taxon>
    </lineage>
</organism>
<dbReference type="Pfam" id="PF12229">
    <property type="entry name" value="PG_binding_4"/>
    <property type="match status" value="1"/>
</dbReference>
<dbReference type="PANTHER" id="PTHR35788">
    <property type="entry name" value="EXPORTED PROTEIN-RELATED"/>
    <property type="match status" value="1"/>
</dbReference>
<evidence type="ECO:0000313" key="4">
    <source>
        <dbReference type="Proteomes" id="UP001500218"/>
    </source>
</evidence>
<protein>
    <submittedName>
        <fullName evidence="3">VanW family protein</fullName>
    </submittedName>
</protein>
<dbReference type="PANTHER" id="PTHR35788:SF1">
    <property type="entry name" value="EXPORTED PROTEIN"/>
    <property type="match status" value="1"/>
</dbReference>
<evidence type="ECO:0000313" key="3">
    <source>
        <dbReference type="EMBL" id="GAA1812315.1"/>
    </source>
</evidence>
<dbReference type="InterPro" id="IPR052913">
    <property type="entry name" value="Glycopeptide_resist_protein"/>
</dbReference>
<reference evidence="4" key="1">
    <citation type="journal article" date="2019" name="Int. J. Syst. Evol. Microbiol.">
        <title>The Global Catalogue of Microorganisms (GCM) 10K type strain sequencing project: providing services to taxonomists for standard genome sequencing and annotation.</title>
        <authorList>
            <consortium name="The Broad Institute Genomics Platform"/>
            <consortium name="The Broad Institute Genome Sequencing Center for Infectious Disease"/>
            <person name="Wu L."/>
            <person name="Ma J."/>
        </authorList>
    </citation>
    <scope>NUCLEOTIDE SEQUENCE [LARGE SCALE GENOMIC DNA]</scope>
    <source>
        <strain evidence="4">JCM 13250</strain>
    </source>
</reference>
<feature type="region of interest" description="Disordered" evidence="1">
    <location>
        <begin position="1"/>
        <end position="27"/>
    </location>
</feature>
<keyword evidence="4" id="KW-1185">Reference proteome</keyword>
<dbReference type="InterPro" id="IPR022029">
    <property type="entry name" value="YoaR-like_PG-bd"/>
</dbReference>
<gene>
    <name evidence="3" type="ORF">GCM10009682_37070</name>
</gene>
<feature type="domain" description="YoaR-like putative peptidoglycan binding" evidence="2">
    <location>
        <begin position="284"/>
        <end position="386"/>
    </location>
</feature>
<dbReference type="InterPro" id="IPR007391">
    <property type="entry name" value="Vancomycin_resist_VanW"/>
</dbReference>
<dbReference type="EMBL" id="BAAALT010000111">
    <property type="protein sequence ID" value="GAA1812315.1"/>
    <property type="molecule type" value="Genomic_DNA"/>
</dbReference>